<organism evidence="2 3">
    <name type="scientific">Bradyrhizobium zhanjiangense</name>
    <dbReference type="NCBI Taxonomy" id="1325107"/>
    <lineage>
        <taxon>Bacteria</taxon>
        <taxon>Pseudomonadati</taxon>
        <taxon>Pseudomonadota</taxon>
        <taxon>Alphaproteobacteria</taxon>
        <taxon>Hyphomicrobiales</taxon>
        <taxon>Nitrobacteraceae</taxon>
        <taxon>Bradyrhizobium</taxon>
    </lineage>
</organism>
<evidence type="ECO:0000313" key="3">
    <source>
        <dbReference type="Proteomes" id="UP000290565"/>
    </source>
</evidence>
<proteinExistence type="predicted"/>
<dbReference type="AlphaFoldDB" id="A0A4Q0SFP2"/>
<dbReference type="Proteomes" id="UP000290565">
    <property type="component" value="Unassembled WGS sequence"/>
</dbReference>
<evidence type="ECO:0000313" key="2">
    <source>
        <dbReference type="EMBL" id="RXH38205.1"/>
    </source>
</evidence>
<sequence length="60" mass="6372">MKRESSIVDITAADALALLADVRPVLAGKQDASQERGLMMELSGERARRTTKSGKVQSAG</sequence>
<reference evidence="2 3" key="1">
    <citation type="submission" date="2015-04" db="EMBL/GenBank/DDBJ databases">
        <title>Comparative genomics of rhizobia nodulating Arachis hypogaea in China.</title>
        <authorList>
            <person name="Li Y."/>
        </authorList>
    </citation>
    <scope>NUCLEOTIDE SEQUENCE [LARGE SCALE GENOMIC DNA]</scope>
    <source>
        <strain evidence="2 3">CCBAU 51787</strain>
    </source>
</reference>
<accession>A0A4Q0SFP2</accession>
<protein>
    <submittedName>
        <fullName evidence="2">Uncharacterized protein</fullName>
    </submittedName>
</protein>
<feature type="region of interest" description="Disordered" evidence="1">
    <location>
        <begin position="30"/>
        <end position="60"/>
    </location>
</feature>
<evidence type="ECO:0000256" key="1">
    <source>
        <dbReference type="SAM" id="MobiDB-lite"/>
    </source>
</evidence>
<comment type="caution">
    <text evidence="2">The sequence shown here is derived from an EMBL/GenBank/DDBJ whole genome shotgun (WGS) entry which is preliminary data.</text>
</comment>
<gene>
    <name evidence="2" type="ORF">XH94_23345</name>
</gene>
<dbReference type="EMBL" id="LBJM01000062">
    <property type="protein sequence ID" value="RXH38205.1"/>
    <property type="molecule type" value="Genomic_DNA"/>
</dbReference>
<name>A0A4Q0SFP2_9BRAD</name>